<evidence type="ECO:0000313" key="4">
    <source>
        <dbReference type="EMBL" id="GBQ21400.1"/>
    </source>
</evidence>
<dbReference type="CDD" id="cd00442">
    <property type="entry name" value="Lyz-like"/>
    <property type="match status" value="1"/>
</dbReference>
<accession>A0ABQ0P3Z9</accession>
<keyword evidence="5" id="KW-1185">Reference proteome</keyword>
<comment type="caution">
    <text evidence="4">The sequence shown here is derived from an EMBL/GenBank/DDBJ whole genome shotgun (WGS) entry which is preliminary data.</text>
</comment>
<dbReference type="EMBL" id="BAQP01000035">
    <property type="protein sequence ID" value="GBQ21400.1"/>
    <property type="molecule type" value="Genomic_DNA"/>
</dbReference>
<evidence type="ECO:0000259" key="3">
    <source>
        <dbReference type="Pfam" id="PF01464"/>
    </source>
</evidence>
<dbReference type="Pfam" id="PF01464">
    <property type="entry name" value="SLT"/>
    <property type="match status" value="1"/>
</dbReference>
<dbReference type="InterPro" id="IPR023346">
    <property type="entry name" value="Lysozyme-like_dom_sf"/>
</dbReference>
<feature type="region of interest" description="Disordered" evidence="2">
    <location>
        <begin position="29"/>
        <end position="56"/>
    </location>
</feature>
<proteinExistence type="inferred from homology"/>
<protein>
    <recommendedName>
        <fullName evidence="3">Transglycosylase SLT domain-containing protein</fullName>
    </recommendedName>
</protein>
<name>A0ABQ0P3Z9_9PROT</name>
<organism evidence="4 5">
    <name type="scientific">Gluconacetobacter sacchari DSM 12717</name>
    <dbReference type="NCBI Taxonomy" id="1307940"/>
    <lineage>
        <taxon>Bacteria</taxon>
        <taxon>Pseudomonadati</taxon>
        <taxon>Pseudomonadota</taxon>
        <taxon>Alphaproteobacteria</taxon>
        <taxon>Acetobacterales</taxon>
        <taxon>Acetobacteraceae</taxon>
        <taxon>Gluconacetobacter</taxon>
    </lineage>
</organism>
<evidence type="ECO:0000313" key="5">
    <source>
        <dbReference type="Proteomes" id="UP001060895"/>
    </source>
</evidence>
<feature type="domain" description="Transglycosylase SLT" evidence="3">
    <location>
        <begin position="73"/>
        <end position="178"/>
    </location>
</feature>
<gene>
    <name evidence="4" type="ORF">AA12717_0870</name>
</gene>
<sequence length="233" mass="23523">MIVLAGIALSGAGVPPQIVPTILEPGAPNFSFPGNGTEGEASSGSSPSGTWVGDGTATDALSTLQSQSYGAAAISAATNDGINPATLAAFGQVESHFANVGNGTSSAQGVWQITQGTWDDTVSRYNLPYTEADRDDPTAQADVASHIISEYATAVSQSTGQPATSLQTYGAYMFGPSAGAAIASASNTDAPLSQFVSSTALKNNGMTGWTVGQYYQTMAQRMGSGASATVYNA</sequence>
<reference evidence="4" key="1">
    <citation type="submission" date="2013-04" db="EMBL/GenBank/DDBJ databases">
        <title>The genome sequencing project of 58 acetic acid bacteria.</title>
        <authorList>
            <person name="Okamoto-Kainuma A."/>
            <person name="Ishikawa M."/>
            <person name="Umino S."/>
            <person name="Koizumi Y."/>
            <person name="Shiwa Y."/>
            <person name="Yoshikawa H."/>
            <person name="Matsutani M."/>
            <person name="Matsushita K."/>
        </authorList>
    </citation>
    <scope>NUCLEOTIDE SEQUENCE</scope>
    <source>
        <strain evidence="4">DSM 12717</strain>
    </source>
</reference>
<dbReference type="Gene3D" id="1.10.530.10">
    <property type="match status" value="1"/>
</dbReference>
<evidence type="ECO:0000256" key="1">
    <source>
        <dbReference type="ARBA" id="ARBA00009387"/>
    </source>
</evidence>
<dbReference type="SUPFAM" id="SSF53955">
    <property type="entry name" value="Lysozyme-like"/>
    <property type="match status" value="1"/>
</dbReference>
<comment type="similarity">
    <text evidence="1">Belongs to the virb1 family.</text>
</comment>
<dbReference type="InterPro" id="IPR008258">
    <property type="entry name" value="Transglycosylase_SLT_dom_1"/>
</dbReference>
<evidence type="ECO:0000256" key="2">
    <source>
        <dbReference type="SAM" id="MobiDB-lite"/>
    </source>
</evidence>
<feature type="compositionally biased region" description="Low complexity" evidence="2">
    <location>
        <begin position="34"/>
        <end position="50"/>
    </location>
</feature>
<dbReference type="Proteomes" id="UP001060895">
    <property type="component" value="Unassembled WGS sequence"/>
</dbReference>